<proteinExistence type="inferred from homology"/>
<comment type="similarity">
    <text evidence="9">Belongs to the glycosyltransferase 2 family. GtrB subfamily.</text>
</comment>
<dbReference type="PANTHER" id="PTHR48090">
    <property type="entry name" value="UNDECAPRENYL-PHOSPHATE 4-DEOXY-4-FORMAMIDO-L-ARABINOSE TRANSFERASE-RELATED"/>
    <property type="match status" value="1"/>
</dbReference>
<dbReference type="STRING" id="1612308.SAMN05444581_102269"/>
<gene>
    <name evidence="12" type="ORF">SAMN05444581_102269</name>
</gene>
<dbReference type="InterPro" id="IPR029044">
    <property type="entry name" value="Nucleotide-diphossugar_trans"/>
</dbReference>
<feature type="transmembrane region" description="Helical" evidence="10">
    <location>
        <begin position="238"/>
        <end position="259"/>
    </location>
</feature>
<evidence type="ECO:0000256" key="1">
    <source>
        <dbReference type="ARBA" id="ARBA00004651"/>
    </source>
</evidence>
<feature type="domain" description="Glycosyltransferase 2-like" evidence="11">
    <location>
        <begin position="14"/>
        <end position="174"/>
    </location>
</feature>
<keyword evidence="13" id="KW-1185">Reference proteome</keyword>
<dbReference type="EMBL" id="FOSN01000002">
    <property type="protein sequence ID" value="SFK12920.1"/>
    <property type="molecule type" value="Genomic_DNA"/>
</dbReference>
<keyword evidence="4 12" id="KW-0808">Transferase</keyword>
<dbReference type="SUPFAM" id="SSF53448">
    <property type="entry name" value="Nucleotide-diphospho-sugar transferases"/>
    <property type="match status" value="1"/>
</dbReference>
<evidence type="ECO:0000256" key="3">
    <source>
        <dbReference type="ARBA" id="ARBA00022676"/>
    </source>
</evidence>
<dbReference type="Pfam" id="PF00535">
    <property type="entry name" value="Glycos_transf_2"/>
    <property type="match status" value="1"/>
</dbReference>
<dbReference type="Proteomes" id="UP000198755">
    <property type="component" value="Unassembled WGS sequence"/>
</dbReference>
<evidence type="ECO:0000256" key="9">
    <source>
        <dbReference type="ARBA" id="ARBA00038152"/>
    </source>
</evidence>
<dbReference type="PANTHER" id="PTHR48090:SF3">
    <property type="entry name" value="UNDECAPRENYL-PHOSPHATE 4-DEOXY-4-FORMAMIDO-L-ARABINOSE TRANSFERASE"/>
    <property type="match status" value="1"/>
</dbReference>
<evidence type="ECO:0000259" key="11">
    <source>
        <dbReference type="Pfam" id="PF00535"/>
    </source>
</evidence>
<dbReference type="AlphaFoldDB" id="A0A1I3X010"/>
<evidence type="ECO:0000256" key="4">
    <source>
        <dbReference type="ARBA" id="ARBA00022679"/>
    </source>
</evidence>
<evidence type="ECO:0000313" key="13">
    <source>
        <dbReference type="Proteomes" id="UP000198755"/>
    </source>
</evidence>
<organism evidence="12 13">
    <name type="scientific">Methylocapsa palsarum</name>
    <dbReference type="NCBI Taxonomy" id="1612308"/>
    <lineage>
        <taxon>Bacteria</taxon>
        <taxon>Pseudomonadati</taxon>
        <taxon>Pseudomonadota</taxon>
        <taxon>Alphaproteobacteria</taxon>
        <taxon>Hyphomicrobiales</taxon>
        <taxon>Beijerinckiaceae</taxon>
        <taxon>Methylocapsa</taxon>
    </lineage>
</organism>
<dbReference type="CDD" id="cd04187">
    <property type="entry name" value="DPM1_like_bac"/>
    <property type="match status" value="1"/>
</dbReference>
<dbReference type="RefSeq" id="WP_091678858.1">
    <property type="nucleotide sequence ID" value="NZ_FOSN01000002.1"/>
</dbReference>
<dbReference type="FunFam" id="3.90.550.10:FF:000079">
    <property type="entry name" value="Probable glycosyl transferase"/>
    <property type="match status" value="1"/>
</dbReference>
<comment type="subcellular location">
    <subcellularLocation>
        <location evidence="1">Cell membrane</location>
        <topology evidence="1">Multi-pass membrane protein</topology>
    </subcellularLocation>
</comment>
<dbReference type="OrthoDB" id="9807795at2"/>
<keyword evidence="7 10" id="KW-1133">Transmembrane helix</keyword>
<evidence type="ECO:0000313" key="12">
    <source>
        <dbReference type="EMBL" id="SFK12920.1"/>
    </source>
</evidence>
<evidence type="ECO:0000256" key="8">
    <source>
        <dbReference type="ARBA" id="ARBA00023136"/>
    </source>
</evidence>
<dbReference type="GO" id="GO:0009103">
    <property type="term" value="P:lipopolysaccharide biosynthetic process"/>
    <property type="evidence" value="ECO:0007669"/>
    <property type="project" value="UniProtKB-KW"/>
</dbReference>
<evidence type="ECO:0000256" key="6">
    <source>
        <dbReference type="ARBA" id="ARBA00022985"/>
    </source>
</evidence>
<dbReference type="GO" id="GO:0005886">
    <property type="term" value="C:plasma membrane"/>
    <property type="evidence" value="ECO:0007669"/>
    <property type="project" value="UniProtKB-SubCell"/>
</dbReference>
<dbReference type="GO" id="GO:0016757">
    <property type="term" value="F:glycosyltransferase activity"/>
    <property type="evidence" value="ECO:0007669"/>
    <property type="project" value="UniProtKB-KW"/>
</dbReference>
<reference evidence="12 13" key="1">
    <citation type="submission" date="2016-10" db="EMBL/GenBank/DDBJ databases">
        <authorList>
            <person name="de Groot N.N."/>
        </authorList>
    </citation>
    <scope>NUCLEOTIDE SEQUENCE [LARGE SCALE GENOMIC DNA]</scope>
    <source>
        <strain evidence="12 13">NE2</strain>
    </source>
</reference>
<evidence type="ECO:0000256" key="7">
    <source>
        <dbReference type="ARBA" id="ARBA00022989"/>
    </source>
</evidence>
<accession>A0A1I3X010</accession>
<keyword evidence="3" id="KW-0328">Glycosyltransferase</keyword>
<dbReference type="InterPro" id="IPR001173">
    <property type="entry name" value="Glyco_trans_2-like"/>
</dbReference>
<name>A0A1I3X010_9HYPH</name>
<protein>
    <submittedName>
        <fullName evidence="12">Glycosyltransferase involved in cell wall bisynthesis</fullName>
    </submittedName>
</protein>
<keyword evidence="6" id="KW-0448">Lipopolysaccharide biosynthesis</keyword>
<keyword evidence="5 10" id="KW-0812">Transmembrane</keyword>
<evidence type="ECO:0000256" key="2">
    <source>
        <dbReference type="ARBA" id="ARBA00022475"/>
    </source>
</evidence>
<evidence type="ECO:0000256" key="10">
    <source>
        <dbReference type="SAM" id="Phobius"/>
    </source>
</evidence>
<dbReference type="Gene3D" id="3.90.550.10">
    <property type="entry name" value="Spore Coat Polysaccharide Biosynthesis Protein SpsA, Chain A"/>
    <property type="match status" value="1"/>
</dbReference>
<keyword evidence="8 10" id="KW-0472">Membrane</keyword>
<evidence type="ECO:0000256" key="5">
    <source>
        <dbReference type="ARBA" id="ARBA00022692"/>
    </source>
</evidence>
<feature type="transmembrane region" description="Helical" evidence="10">
    <location>
        <begin position="271"/>
        <end position="296"/>
    </location>
</feature>
<keyword evidence="2" id="KW-1003">Cell membrane</keyword>
<dbReference type="InterPro" id="IPR050256">
    <property type="entry name" value="Glycosyltransferase_2"/>
</dbReference>
<sequence length="334" mass="36944">MTKNEPEAAEPELSVVAPVHNEAENIAPLLNRLAAALEGCVSSFEVVFVDDGSTDATLQELRAANQRDPRVRALSLSRNFGKEIAIAAGLDHVKGAATVIMDADLQHPPETIRKFVELWRAGYKNVYGERVSHTSDSRLRQVLTQRFYRLFESLSDTDLPEGAGDFRLLDASAVRALRTMREHARFSKGLYAWIGFKSIGVPFEVEPRAHGATKYNYLRLTNFALDGLMSFSTLPLKVWSFIGLGTSIFALALATFYLVRTLLLGVDVPGYASLIVSVTFFAGIQLLSLGIVGEYIGRIFAEVKRRPLYLVEERIGVAPVAPDDQITSTQHDWT</sequence>